<name>A0A5A9YXF1_9RHOB</name>
<gene>
    <name evidence="1" type="ORF">FLO80_21080</name>
</gene>
<dbReference type="AlphaFoldDB" id="A0A5A9YXF1"/>
<accession>A0A5A9YXF1</accession>
<evidence type="ECO:0000313" key="2">
    <source>
        <dbReference type="Proteomes" id="UP000325291"/>
    </source>
</evidence>
<proteinExistence type="predicted"/>
<evidence type="ECO:0000313" key="1">
    <source>
        <dbReference type="EMBL" id="KAA0909564.1"/>
    </source>
</evidence>
<comment type="caution">
    <text evidence="1">The sequence shown here is derived from an EMBL/GenBank/DDBJ whole genome shotgun (WGS) entry which is preliminary data.</text>
</comment>
<protein>
    <submittedName>
        <fullName evidence="1">Sce7725 family protein</fullName>
    </submittedName>
</protein>
<reference evidence="1 2" key="1">
    <citation type="submission" date="2019-07" db="EMBL/GenBank/DDBJ databases">
        <title>Aquicoccus porphyridii gen. nov., sp. nov., isolated from a small marine red alga, Porphyridium marinum.</title>
        <authorList>
            <person name="Liu L."/>
        </authorList>
    </citation>
    <scope>NUCLEOTIDE SEQUENCE [LARGE SCALE GENOMIC DNA]</scope>
    <source>
        <strain evidence="1 2">L1 8-17</strain>
    </source>
</reference>
<dbReference type="InterPro" id="IPR047727">
    <property type="entry name" value="Sce7725-like"/>
</dbReference>
<dbReference type="EMBL" id="VINQ01000033">
    <property type="protein sequence ID" value="KAA0909564.1"/>
    <property type="molecule type" value="Genomic_DNA"/>
</dbReference>
<dbReference type="Proteomes" id="UP000325291">
    <property type="component" value="Unassembled WGS sequence"/>
</dbReference>
<sequence>MYFPYFRGKQYELITIRESALTLGASGFVPIVEPVKSQLNGLNKTIDVTLEKGAGIIVIANPRIGDFSDYNAELVNLIKDKHSEDKQVTVGVLLDEATSLEQASGLINTFQGHNIALVHSGFSQSKALAAEIQGVAGIACSVFEDGKSGKLYQKHFAFQPHRVLLRNGFEKRRNADHPDVEVFSDLHLTYGLEGMTGFADFLMVGDDYQETGGPAYTVAIHLTYINTDDDDIMYIRHFKSDRQDTPTDPAGKFAEALAKLILHLGSADNRYYDTSAIAEFRELHEKGHYPGLGYVKKLAMKHHIETFAKYFKDNPAQ</sequence>
<dbReference type="NCBIfam" id="NF033831">
    <property type="entry name" value="sce7725_fam"/>
    <property type="match status" value="1"/>
</dbReference>
<organism evidence="1 2">
    <name type="scientific">Aquicoccus porphyridii</name>
    <dbReference type="NCBI Taxonomy" id="1852029"/>
    <lineage>
        <taxon>Bacteria</taxon>
        <taxon>Pseudomonadati</taxon>
        <taxon>Pseudomonadota</taxon>
        <taxon>Alphaproteobacteria</taxon>
        <taxon>Rhodobacterales</taxon>
        <taxon>Paracoccaceae</taxon>
        <taxon>Aquicoccus</taxon>
    </lineage>
</organism>
<keyword evidence="2" id="KW-1185">Reference proteome</keyword>